<evidence type="ECO:0000256" key="1">
    <source>
        <dbReference type="SAM" id="MobiDB-lite"/>
    </source>
</evidence>
<evidence type="ECO:0000313" key="3">
    <source>
        <dbReference type="Proteomes" id="UP000623250"/>
    </source>
</evidence>
<sequence>MTPEEQRLLGDLAQRVRSVPPQQKDPEAEEFLRRLAQERPETVYILAQTVIMQEFALKNAEAQMQDLQRQVSEASAPRQSGGFLGGLFGGGAQPQQPQSRNPWGAPQQQGYGQQPPYQGGPAMQPQQQGGFLRSAATTAVGVAGGALLFSGISSMFGSDSAVTQAAAAANPEAAAGAGESFPQSDYADNSGGGDDSWGFGDDGGDFA</sequence>
<proteinExistence type="predicted"/>
<gene>
    <name evidence="2" type="ORF">JDN41_11080</name>
</gene>
<comment type="caution">
    <text evidence="2">The sequence shown here is derived from an EMBL/GenBank/DDBJ whole genome shotgun (WGS) entry which is preliminary data.</text>
</comment>
<dbReference type="RefSeq" id="WP_037239556.1">
    <property type="nucleotide sequence ID" value="NZ_JAEMUK010000035.1"/>
</dbReference>
<feature type="region of interest" description="Disordered" evidence="1">
    <location>
        <begin position="1"/>
        <end position="28"/>
    </location>
</feature>
<organism evidence="2 3">
    <name type="scientific">Rhodomicrobium udaipurense</name>
    <dbReference type="NCBI Taxonomy" id="1202716"/>
    <lineage>
        <taxon>Bacteria</taxon>
        <taxon>Pseudomonadati</taxon>
        <taxon>Pseudomonadota</taxon>
        <taxon>Alphaproteobacteria</taxon>
        <taxon>Hyphomicrobiales</taxon>
        <taxon>Hyphomicrobiaceae</taxon>
        <taxon>Rhodomicrobium</taxon>
    </lineage>
</organism>
<name>A0A8I1GDU5_9HYPH</name>
<dbReference type="EMBL" id="JAEMUK010000035">
    <property type="protein sequence ID" value="MBJ7544095.1"/>
    <property type="molecule type" value="Genomic_DNA"/>
</dbReference>
<dbReference type="AlphaFoldDB" id="A0A8I1GDU5"/>
<reference evidence="2 3" key="1">
    <citation type="submission" date="2020-12" db="EMBL/GenBank/DDBJ databases">
        <title>Revised draft genomes of Rhodomicrobium vannielii ATCC 17100 and Rhodomicrobium udaipurense JA643.</title>
        <authorList>
            <person name="Conners E.M."/>
            <person name="Davenport E.J."/>
            <person name="Bose A."/>
        </authorList>
    </citation>
    <scope>NUCLEOTIDE SEQUENCE [LARGE SCALE GENOMIC DNA]</scope>
    <source>
        <strain evidence="2 3">JA643</strain>
    </source>
</reference>
<evidence type="ECO:0000313" key="2">
    <source>
        <dbReference type="EMBL" id="MBJ7544095.1"/>
    </source>
</evidence>
<dbReference type="Proteomes" id="UP000623250">
    <property type="component" value="Unassembled WGS sequence"/>
</dbReference>
<feature type="compositionally biased region" description="Low complexity" evidence="1">
    <location>
        <begin position="161"/>
        <end position="177"/>
    </location>
</feature>
<feature type="compositionally biased region" description="Gly residues" evidence="1">
    <location>
        <begin position="82"/>
        <end position="92"/>
    </location>
</feature>
<dbReference type="Pfam" id="PF09849">
    <property type="entry name" value="DUF2076"/>
    <property type="match status" value="1"/>
</dbReference>
<feature type="compositionally biased region" description="Low complexity" evidence="1">
    <location>
        <begin position="104"/>
        <end position="129"/>
    </location>
</feature>
<dbReference type="InterPro" id="IPR018648">
    <property type="entry name" value="DUF2076"/>
</dbReference>
<accession>A0A8I1GDU5</accession>
<keyword evidence="3" id="KW-1185">Reference proteome</keyword>
<protein>
    <submittedName>
        <fullName evidence="2">DUF2076 domain-containing protein</fullName>
    </submittedName>
</protein>
<feature type="region of interest" description="Disordered" evidence="1">
    <location>
        <begin position="68"/>
        <end position="129"/>
    </location>
</feature>
<feature type="region of interest" description="Disordered" evidence="1">
    <location>
        <begin position="160"/>
        <end position="207"/>
    </location>
</feature>